<dbReference type="Proteomes" id="UP000094444">
    <property type="component" value="Unassembled WGS sequence"/>
</dbReference>
<feature type="compositionally biased region" description="Low complexity" evidence="1">
    <location>
        <begin position="267"/>
        <end position="278"/>
    </location>
</feature>
<dbReference type="OrthoDB" id="5330253at2759"/>
<feature type="compositionally biased region" description="Low complexity" evidence="1">
    <location>
        <begin position="16"/>
        <end position="38"/>
    </location>
</feature>
<evidence type="ECO:0000256" key="1">
    <source>
        <dbReference type="SAM" id="MobiDB-lite"/>
    </source>
</evidence>
<proteinExistence type="predicted"/>
<dbReference type="EMBL" id="MAVT02001119">
    <property type="protein sequence ID" value="POS71973.1"/>
    <property type="molecule type" value="Genomic_DNA"/>
</dbReference>
<feature type="compositionally biased region" description="Basic and acidic residues" evidence="1">
    <location>
        <begin position="61"/>
        <end position="82"/>
    </location>
</feature>
<sequence>MASQYNTHPSPAPPGQQSNNYSNHQQQPQVHYQQAAAPLQQTHSNNQKPRPRSRGFSLQSDKSHKSDGKKEHLVESHTEKERHRLHSKADPTMAMNEAEPSAVAAQAQSNLQSLRGLQHKDPSGNVITDPDLSNPTRWREERPLDTIRAFEAAIDGSYKSSMINSGDNESVMTFNARNSYYGGGNNGRYTHDSYYGGSRPQSTFRPESSAPRDGYQDQYRWGPPERRRPTPRNLGPGPGPEQQYRNRQTGANMYGQGKNQRSYETVASGSGASGEPAGYQTDPTSSDNSSIERQQPRRQPDPVNDYGIGFSQTPEYQTSTLSVQSPGSAQHGYQNGGGPPSVPRKDGAVLSKPMTHESQQRPDTGDKRKSWFKRLSKGF</sequence>
<feature type="compositionally biased region" description="Polar residues" evidence="1">
    <location>
        <begin position="310"/>
        <end position="333"/>
    </location>
</feature>
<feature type="compositionally biased region" description="Polar residues" evidence="1">
    <location>
        <begin position="106"/>
        <end position="115"/>
    </location>
</feature>
<reference evidence="2" key="1">
    <citation type="submission" date="2017-09" db="EMBL/GenBank/DDBJ databases">
        <title>Polyketide synthases of a Diaporthe helianthi virulent isolate.</title>
        <authorList>
            <person name="Baroncelli R."/>
        </authorList>
    </citation>
    <scope>NUCLEOTIDE SEQUENCE [LARGE SCALE GENOMIC DNA]</scope>
    <source>
        <strain evidence="2">7/96</strain>
    </source>
</reference>
<feature type="region of interest" description="Disordered" evidence="1">
    <location>
        <begin position="1"/>
        <end position="140"/>
    </location>
</feature>
<keyword evidence="3" id="KW-1185">Reference proteome</keyword>
<feature type="compositionally biased region" description="Basic and acidic residues" evidence="1">
    <location>
        <begin position="354"/>
        <end position="369"/>
    </location>
</feature>
<comment type="caution">
    <text evidence="2">The sequence shown here is derived from an EMBL/GenBank/DDBJ whole genome shotgun (WGS) entry which is preliminary data.</text>
</comment>
<evidence type="ECO:0000313" key="2">
    <source>
        <dbReference type="EMBL" id="POS71973.1"/>
    </source>
</evidence>
<dbReference type="PANTHER" id="PTHR28186:SF1">
    <property type="entry name" value="MEIOTICALLY UP-REGULATED GENE 9 PROTEIN"/>
    <property type="match status" value="1"/>
</dbReference>
<protein>
    <recommendedName>
        <fullName evidence="4">DUF2406 domain-containing protein</fullName>
    </recommendedName>
</protein>
<gene>
    <name evidence="2" type="ORF">DHEL01_v209636</name>
</gene>
<accession>A0A2P5HNY1</accession>
<organism evidence="2 3">
    <name type="scientific">Diaporthe helianthi</name>
    <dbReference type="NCBI Taxonomy" id="158607"/>
    <lineage>
        <taxon>Eukaryota</taxon>
        <taxon>Fungi</taxon>
        <taxon>Dikarya</taxon>
        <taxon>Ascomycota</taxon>
        <taxon>Pezizomycotina</taxon>
        <taxon>Sordariomycetes</taxon>
        <taxon>Sordariomycetidae</taxon>
        <taxon>Diaporthales</taxon>
        <taxon>Diaporthaceae</taxon>
        <taxon>Diaporthe</taxon>
    </lineage>
</organism>
<evidence type="ECO:0008006" key="4">
    <source>
        <dbReference type="Google" id="ProtNLM"/>
    </source>
</evidence>
<feature type="compositionally biased region" description="Basic residues" evidence="1">
    <location>
        <begin position="370"/>
        <end position="379"/>
    </location>
</feature>
<dbReference type="AlphaFoldDB" id="A0A2P5HNY1"/>
<dbReference type="Pfam" id="PF10295">
    <property type="entry name" value="DUF2406"/>
    <property type="match status" value="1"/>
</dbReference>
<feature type="region of interest" description="Disordered" evidence="1">
    <location>
        <begin position="175"/>
        <end position="379"/>
    </location>
</feature>
<name>A0A2P5HNY1_DIAHE</name>
<feature type="compositionally biased region" description="Polar residues" evidence="1">
    <location>
        <begin position="281"/>
        <end position="293"/>
    </location>
</feature>
<feature type="compositionally biased region" description="Polar residues" evidence="1">
    <location>
        <begin position="243"/>
        <end position="265"/>
    </location>
</feature>
<dbReference type="PANTHER" id="PTHR28186">
    <property type="entry name" value="MEIOTICALLY UP-REGULATED GENE 9 PROTEIN"/>
    <property type="match status" value="1"/>
</dbReference>
<feature type="compositionally biased region" description="Polar residues" evidence="1">
    <location>
        <begin position="39"/>
        <end position="48"/>
    </location>
</feature>
<dbReference type="InterPro" id="IPR018809">
    <property type="entry name" value="DUF2406"/>
</dbReference>
<evidence type="ECO:0000313" key="3">
    <source>
        <dbReference type="Proteomes" id="UP000094444"/>
    </source>
</evidence>
<dbReference type="InParanoid" id="A0A2P5HNY1"/>